<sequence>MASAAGLSCKVDPTLVTALRNQKNETEEDEHLLACLLMVFVAVSIPKLARNENSFYRASLEGHANNIHCMASAVNNIFGALFTICGLGDIEDRMKEFLALASSSLLRLGQEADKEAIRNRESVYLLLDQIVQESPFLTMDLLESCFPYALIRNAYHAVYKQEHSQG</sequence>
<comment type="caution">
    <text evidence="2">The sequence shown here is derived from an EMBL/GenBank/DDBJ whole genome shotgun (WGS) entry which is preliminary data.</text>
</comment>
<gene>
    <name evidence="2" type="ORF">J437_LFUL018067</name>
</gene>
<organism evidence="2 3">
    <name type="scientific">Ladona fulva</name>
    <name type="common">Scarce chaser dragonfly</name>
    <name type="synonym">Libellula fulva</name>
    <dbReference type="NCBI Taxonomy" id="123851"/>
    <lineage>
        <taxon>Eukaryota</taxon>
        <taxon>Metazoa</taxon>
        <taxon>Ecdysozoa</taxon>
        <taxon>Arthropoda</taxon>
        <taxon>Hexapoda</taxon>
        <taxon>Insecta</taxon>
        <taxon>Pterygota</taxon>
        <taxon>Palaeoptera</taxon>
        <taxon>Odonata</taxon>
        <taxon>Epiprocta</taxon>
        <taxon>Anisoptera</taxon>
        <taxon>Libelluloidea</taxon>
        <taxon>Libellulidae</taxon>
        <taxon>Ladona</taxon>
    </lineage>
</organism>
<keyword evidence="3" id="KW-1185">Reference proteome</keyword>
<dbReference type="AlphaFoldDB" id="A0A8K0P8J2"/>
<dbReference type="OrthoDB" id="548214at2759"/>
<dbReference type="GO" id="GO:0030866">
    <property type="term" value="P:cortical actin cytoskeleton organization"/>
    <property type="evidence" value="ECO:0007669"/>
    <property type="project" value="TreeGrafter"/>
</dbReference>
<dbReference type="GO" id="GO:0048812">
    <property type="term" value="P:neuron projection morphogenesis"/>
    <property type="evidence" value="ECO:0007669"/>
    <property type="project" value="TreeGrafter"/>
</dbReference>
<dbReference type="InterPro" id="IPR019137">
    <property type="entry name" value="Nck-associated_protein-1"/>
</dbReference>
<dbReference type="PANTHER" id="PTHR12093">
    <property type="entry name" value="NCK-ASSOCIATED PROTEIN 1"/>
    <property type="match status" value="1"/>
</dbReference>
<dbReference type="GO" id="GO:0030031">
    <property type="term" value="P:cell projection assembly"/>
    <property type="evidence" value="ECO:0007669"/>
    <property type="project" value="TreeGrafter"/>
</dbReference>
<reference evidence="2" key="1">
    <citation type="submission" date="2013-04" db="EMBL/GenBank/DDBJ databases">
        <authorList>
            <person name="Qu J."/>
            <person name="Murali S.C."/>
            <person name="Bandaranaike D."/>
            <person name="Bellair M."/>
            <person name="Blankenburg K."/>
            <person name="Chao H."/>
            <person name="Dinh H."/>
            <person name="Doddapaneni H."/>
            <person name="Downs B."/>
            <person name="Dugan-Rocha S."/>
            <person name="Elkadiri S."/>
            <person name="Gnanaolivu R.D."/>
            <person name="Hernandez B."/>
            <person name="Javaid M."/>
            <person name="Jayaseelan J.C."/>
            <person name="Lee S."/>
            <person name="Li M."/>
            <person name="Ming W."/>
            <person name="Munidasa M."/>
            <person name="Muniz J."/>
            <person name="Nguyen L."/>
            <person name="Ongeri F."/>
            <person name="Osuji N."/>
            <person name="Pu L.-L."/>
            <person name="Puazo M."/>
            <person name="Qu C."/>
            <person name="Quiroz J."/>
            <person name="Raj R."/>
            <person name="Weissenberger G."/>
            <person name="Xin Y."/>
            <person name="Zou X."/>
            <person name="Han Y."/>
            <person name="Richards S."/>
            <person name="Worley K."/>
            <person name="Muzny D."/>
            <person name="Gibbs R."/>
        </authorList>
    </citation>
    <scope>NUCLEOTIDE SEQUENCE</scope>
    <source>
        <strain evidence="2">Sampled in the wild</strain>
    </source>
</reference>
<dbReference type="PANTHER" id="PTHR12093:SF10">
    <property type="entry name" value="MEMBRANE-ASSOCIATED PROTEIN HEM"/>
    <property type="match status" value="1"/>
</dbReference>
<protein>
    <recommendedName>
        <fullName evidence="4">Membrane-associated protein Hem</fullName>
    </recommendedName>
</protein>
<dbReference type="GO" id="GO:0016477">
    <property type="term" value="P:cell migration"/>
    <property type="evidence" value="ECO:0007669"/>
    <property type="project" value="TreeGrafter"/>
</dbReference>
<accession>A0A8K0P8J2</accession>
<dbReference type="Pfam" id="PF09735">
    <property type="entry name" value="Nckap1"/>
    <property type="match status" value="1"/>
</dbReference>
<reference evidence="2" key="2">
    <citation type="submission" date="2017-10" db="EMBL/GenBank/DDBJ databases">
        <title>Ladona fulva Genome sequencing and assembly.</title>
        <authorList>
            <person name="Murali S."/>
            <person name="Richards S."/>
            <person name="Bandaranaike D."/>
            <person name="Bellair M."/>
            <person name="Blankenburg K."/>
            <person name="Chao H."/>
            <person name="Dinh H."/>
            <person name="Doddapaneni H."/>
            <person name="Dugan-Rocha S."/>
            <person name="Elkadiri S."/>
            <person name="Gnanaolivu R."/>
            <person name="Hernandez B."/>
            <person name="Skinner E."/>
            <person name="Javaid M."/>
            <person name="Lee S."/>
            <person name="Li M."/>
            <person name="Ming W."/>
            <person name="Munidasa M."/>
            <person name="Muniz J."/>
            <person name="Nguyen L."/>
            <person name="Hughes D."/>
            <person name="Osuji N."/>
            <person name="Pu L.-L."/>
            <person name="Puazo M."/>
            <person name="Qu C."/>
            <person name="Quiroz J."/>
            <person name="Raj R."/>
            <person name="Weissenberger G."/>
            <person name="Xin Y."/>
            <person name="Zou X."/>
            <person name="Han Y."/>
            <person name="Worley K."/>
            <person name="Muzny D."/>
            <person name="Gibbs R."/>
        </authorList>
    </citation>
    <scope>NUCLEOTIDE SEQUENCE</scope>
    <source>
        <strain evidence="2">Sampled in the wild</strain>
    </source>
</reference>
<name>A0A8K0P8J2_LADFU</name>
<proteinExistence type="inferred from homology"/>
<evidence type="ECO:0008006" key="4">
    <source>
        <dbReference type="Google" id="ProtNLM"/>
    </source>
</evidence>
<evidence type="ECO:0000313" key="2">
    <source>
        <dbReference type="EMBL" id="KAG8240035.1"/>
    </source>
</evidence>
<comment type="similarity">
    <text evidence="1">Belongs to the HEM-1/HEM-2 family.</text>
</comment>
<dbReference type="EMBL" id="KZ310750">
    <property type="protein sequence ID" value="KAG8240035.1"/>
    <property type="molecule type" value="Genomic_DNA"/>
</dbReference>
<dbReference type="GO" id="GO:0031209">
    <property type="term" value="C:SCAR complex"/>
    <property type="evidence" value="ECO:0007669"/>
    <property type="project" value="TreeGrafter"/>
</dbReference>
<evidence type="ECO:0000313" key="3">
    <source>
        <dbReference type="Proteomes" id="UP000792457"/>
    </source>
</evidence>
<evidence type="ECO:0000256" key="1">
    <source>
        <dbReference type="ARBA" id="ARBA00037947"/>
    </source>
</evidence>
<dbReference type="Proteomes" id="UP000792457">
    <property type="component" value="Unassembled WGS sequence"/>
</dbReference>